<proteinExistence type="predicted"/>
<sequence length="104" mass="12112">MIHTKAGSPVKEILLKLNLPDHRTLKYGGEEMEAIHLLLTGIGDEIYLTVDACKTGHDMWIAIERLQQSESVNIQYVKTNLFWHFGKFTSHEGESMESYYFRFY</sequence>
<comment type="caution">
    <text evidence="1">The sequence shown here is derived from an EMBL/GenBank/DDBJ whole genome shotgun (WGS) entry which is preliminary data.</text>
</comment>
<reference evidence="1" key="1">
    <citation type="journal article" date="2019" name="Sci. Rep.">
        <title>Draft genome of Tanacetum cinerariifolium, the natural source of mosquito coil.</title>
        <authorList>
            <person name="Yamashiro T."/>
            <person name="Shiraishi A."/>
            <person name="Satake H."/>
            <person name="Nakayama K."/>
        </authorList>
    </citation>
    <scope>NUCLEOTIDE SEQUENCE</scope>
</reference>
<gene>
    <name evidence="1" type="ORF">Tci_059053</name>
</gene>
<accession>A0A6L2NR86</accession>
<protein>
    <submittedName>
        <fullName evidence="1">Uncharacterized protein</fullName>
    </submittedName>
</protein>
<organism evidence="1">
    <name type="scientific">Tanacetum cinerariifolium</name>
    <name type="common">Dalmatian daisy</name>
    <name type="synonym">Chrysanthemum cinerariifolium</name>
    <dbReference type="NCBI Taxonomy" id="118510"/>
    <lineage>
        <taxon>Eukaryota</taxon>
        <taxon>Viridiplantae</taxon>
        <taxon>Streptophyta</taxon>
        <taxon>Embryophyta</taxon>
        <taxon>Tracheophyta</taxon>
        <taxon>Spermatophyta</taxon>
        <taxon>Magnoliopsida</taxon>
        <taxon>eudicotyledons</taxon>
        <taxon>Gunneridae</taxon>
        <taxon>Pentapetalae</taxon>
        <taxon>asterids</taxon>
        <taxon>campanulids</taxon>
        <taxon>Asterales</taxon>
        <taxon>Asteraceae</taxon>
        <taxon>Asteroideae</taxon>
        <taxon>Anthemideae</taxon>
        <taxon>Anthemidinae</taxon>
        <taxon>Tanacetum</taxon>
    </lineage>
</organism>
<dbReference type="EMBL" id="BKCJ010009463">
    <property type="protein sequence ID" value="GEU87075.1"/>
    <property type="molecule type" value="Genomic_DNA"/>
</dbReference>
<name>A0A6L2NR86_TANCI</name>
<feature type="non-terminal residue" evidence="1">
    <location>
        <position position="1"/>
    </location>
</feature>
<evidence type="ECO:0000313" key="1">
    <source>
        <dbReference type="EMBL" id="GEU87075.1"/>
    </source>
</evidence>
<dbReference type="AlphaFoldDB" id="A0A6L2NR86"/>